<evidence type="ECO:0000313" key="1">
    <source>
        <dbReference type="EMBL" id="ABC31033.1"/>
    </source>
</evidence>
<dbReference type="AlphaFoldDB" id="Q2SE91"/>
<dbReference type="HOGENOM" id="CLU_054187_0_0_6"/>
<keyword evidence="2" id="KW-1185">Reference proteome</keyword>
<dbReference type="GO" id="GO:0019674">
    <property type="term" value="P:NAD+ metabolic process"/>
    <property type="evidence" value="ECO:0007669"/>
    <property type="project" value="InterPro"/>
</dbReference>
<protein>
    <recommendedName>
        <fullName evidence="3">Sugar kinase</fullName>
    </recommendedName>
</protein>
<dbReference type="GO" id="GO:0003951">
    <property type="term" value="F:NAD+ kinase activity"/>
    <property type="evidence" value="ECO:0007669"/>
    <property type="project" value="InterPro"/>
</dbReference>
<dbReference type="OrthoDB" id="1889537at2"/>
<accession>Q2SE91</accession>
<name>Q2SE91_HAHCH</name>
<dbReference type="Gene3D" id="2.60.200.30">
    <property type="entry name" value="Probable inorganic polyphosphate/atp-NAD kinase, domain 2"/>
    <property type="match status" value="1"/>
</dbReference>
<dbReference type="PANTHER" id="PTHR13158">
    <property type="match status" value="1"/>
</dbReference>
<organism evidence="1 2">
    <name type="scientific">Hahella chejuensis (strain KCTC 2396)</name>
    <dbReference type="NCBI Taxonomy" id="349521"/>
    <lineage>
        <taxon>Bacteria</taxon>
        <taxon>Pseudomonadati</taxon>
        <taxon>Pseudomonadota</taxon>
        <taxon>Gammaproteobacteria</taxon>
        <taxon>Oceanospirillales</taxon>
        <taxon>Hahellaceae</taxon>
        <taxon>Hahella</taxon>
    </lineage>
</organism>
<dbReference type="KEGG" id="hch:HCH_04327"/>
<sequence>MSERATETKLILVKRRTRLEELAWRHNTEEQARFYIESRGEDFDAYIHEDQSYRTSLAAAETALSRIGRVQTLDRDFLSNFIFGAQDVVVVLGQDGLVANTLKYLHGQPVVAVNPDPARIDGVLLPFQVTDLDVVLKELLRAKRPIKRVSMAEASLNDGQAMVAVNDFFIGPKNHTSLRYEIDFRQMSEMHSSSGVIVSTGLGSTGWMRSVIAGSLGVARARGVQSDRTEIYQPLSWDAQKLMFSVREPFPSNTTQTELVYGEIAGGEALIIKSQAPENGVIFSDGMIGDAIEFNSGAVVNISLSQRYGSIVH</sequence>
<dbReference type="STRING" id="349521.HCH_04327"/>
<evidence type="ECO:0000313" key="2">
    <source>
        <dbReference type="Proteomes" id="UP000000238"/>
    </source>
</evidence>
<dbReference type="eggNOG" id="COG0061">
    <property type="taxonomic scope" value="Bacteria"/>
</dbReference>
<dbReference type="InterPro" id="IPR016064">
    <property type="entry name" value="NAD/diacylglycerol_kinase_sf"/>
</dbReference>
<reference evidence="1 2" key="1">
    <citation type="journal article" date="2005" name="Nucleic Acids Res.">
        <title>Genomic blueprint of Hahella chejuensis, a marine microbe producing an algicidal agent.</title>
        <authorList>
            <person name="Jeong H."/>
            <person name="Yim J.H."/>
            <person name="Lee C."/>
            <person name="Choi S.-H."/>
            <person name="Park Y.K."/>
            <person name="Yoon S.H."/>
            <person name="Hur C.-G."/>
            <person name="Kang H.-Y."/>
            <person name="Kim D."/>
            <person name="Lee H.H."/>
            <person name="Park K.H."/>
            <person name="Park S.-H."/>
            <person name="Park H.-S."/>
            <person name="Lee H.K."/>
            <person name="Oh T.K."/>
            <person name="Kim J.F."/>
        </authorList>
    </citation>
    <scope>NUCLEOTIDE SEQUENCE [LARGE SCALE GENOMIC DNA]</scope>
    <source>
        <strain evidence="1 2">KCTC 2396</strain>
    </source>
</reference>
<dbReference type="InterPro" id="IPR017437">
    <property type="entry name" value="ATP-NAD_kinase_PpnK-typ_C"/>
</dbReference>
<dbReference type="Proteomes" id="UP000000238">
    <property type="component" value="Chromosome"/>
</dbReference>
<dbReference type="PANTHER" id="PTHR13158:SF5">
    <property type="entry name" value="NAD KINASE 2, MITOCHONDRIAL"/>
    <property type="match status" value="1"/>
</dbReference>
<evidence type="ECO:0008006" key="3">
    <source>
        <dbReference type="Google" id="ProtNLM"/>
    </source>
</evidence>
<dbReference type="SUPFAM" id="SSF111331">
    <property type="entry name" value="NAD kinase/diacylglycerol kinase-like"/>
    <property type="match status" value="1"/>
</dbReference>
<dbReference type="EMBL" id="CP000155">
    <property type="protein sequence ID" value="ABC31033.1"/>
    <property type="molecule type" value="Genomic_DNA"/>
</dbReference>
<dbReference type="RefSeq" id="WP_011398100.1">
    <property type="nucleotide sequence ID" value="NC_007645.1"/>
</dbReference>
<proteinExistence type="predicted"/>
<gene>
    <name evidence="1" type="ordered locus">HCH_04327</name>
</gene>